<organism evidence="5 6">
    <name type="scientific">Parvularcula dongshanensis</name>
    <dbReference type="NCBI Taxonomy" id="1173995"/>
    <lineage>
        <taxon>Bacteria</taxon>
        <taxon>Pseudomonadati</taxon>
        <taxon>Pseudomonadota</taxon>
        <taxon>Alphaproteobacteria</taxon>
        <taxon>Parvularculales</taxon>
        <taxon>Parvularculaceae</taxon>
        <taxon>Parvularcula</taxon>
    </lineage>
</organism>
<accession>A0A840I6E5</accession>
<dbReference type="Pfam" id="PF00685">
    <property type="entry name" value="Sulfotransfer_1"/>
    <property type="match status" value="1"/>
</dbReference>
<sequence length="350" mass="39980">MLSHETAAPLDHVAIIIGSMKGGTSTLFSYLSAHPQVAACREKEPIFFASLYKWGKGRAYYEGLFDFDPSRHAIALEATTDYAKFPYLDYVPGRMAQLPYAYKFIYLIRHPLRRIESHCRHVQKTKREVLGIPPNRADYSLEHGVPESAIEFSRYARHIDAYKEAFGDASIKVLFFEDLISDPQGVLNDVTDFLGIDALAFEKPVHRNEGARARTSRRWDSLRRLPVLRMLWRRLVPSSLRDRAYRTLGKEAMPGRFVMTKGEEAAVLRELAPDLQRLRDVHGIDFERRWNLDLDAILQEASGARCPVAQASLDPAPFARTDADHAKAHRPEHDPDHRRGADRYRTGVRV</sequence>
<dbReference type="InterPro" id="IPR037359">
    <property type="entry name" value="NST/OST"/>
</dbReference>
<proteinExistence type="predicted"/>
<dbReference type="SUPFAM" id="SSF52540">
    <property type="entry name" value="P-loop containing nucleoside triphosphate hydrolases"/>
    <property type="match status" value="1"/>
</dbReference>
<dbReference type="PANTHER" id="PTHR10605:SF56">
    <property type="entry name" value="BIFUNCTIONAL HEPARAN SULFATE N-DEACETYLASE_N-SULFOTRANSFERASE"/>
    <property type="match status" value="1"/>
</dbReference>
<evidence type="ECO:0000256" key="1">
    <source>
        <dbReference type="ARBA" id="ARBA00022679"/>
    </source>
</evidence>
<keyword evidence="1" id="KW-0808">Transferase</keyword>
<dbReference type="AlphaFoldDB" id="A0A840I6E5"/>
<dbReference type="EMBL" id="JACHOB010000006">
    <property type="protein sequence ID" value="MBB4660012.1"/>
    <property type="molecule type" value="Genomic_DNA"/>
</dbReference>
<dbReference type="Gene3D" id="3.40.50.300">
    <property type="entry name" value="P-loop containing nucleotide triphosphate hydrolases"/>
    <property type="match status" value="1"/>
</dbReference>
<dbReference type="Proteomes" id="UP000563524">
    <property type="component" value="Unassembled WGS sequence"/>
</dbReference>
<dbReference type="InterPro" id="IPR027417">
    <property type="entry name" value="P-loop_NTPase"/>
</dbReference>
<feature type="domain" description="Sulfotransferase" evidence="4">
    <location>
        <begin position="14"/>
        <end position="198"/>
    </location>
</feature>
<evidence type="ECO:0000256" key="2">
    <source>
        <dbReference type="ARBA" id="ARBA00023180"/>
    </source>
</evidence>
<evidence type="ECO:0000313" key="6">
    <source>
        <dbReference type="Proteomes" id="UP000563524"/>
    </source>
</evidence>
<dbReference type="PANTHER" id="PTHR10605">
    <property type="entry name" value="HEPARAN SULFATE SULFOTRANSFERASE"/>
    <property type="match status" value="1"/>
</dbReference>
<evidence type="ECO:0000256" key="3">
    <source>
        <dbReference type="SAM" id="MobiDB-lite"/>
    </source>
</evidence>
<dbReference type="RefSeq" id="WP_183819197.1">
    <property type="nucleotide sequence ID" value="NZ_JACHOB010000006.1"/>
</dbReference>
<name>A0A840I6E5_9PROT</name>
<evidence type="ECO:0000313" key="5">
    <source>
        <dbReference type="EMBL" id="MBB4660012.1"/>
    </source>
</evidence>
<evidence type="ECO:0000259" key="4">
    <source>
        <dbReference type="Pfam" id="PF00685"/>
    </source>
</evidence>
<protein>
    <recommendedName>
        <fullName evidence="4">Sulfotransferase domain-containing protein</fullName>
    </recommendedName>
</protein>
<comment type="caution">
    <text evidence="5">The sequence shown here is derived from an EMBL/GenBank/DDBJ whole genome shotgun (WGS) entry which is preliminary data.</text>
</comment>
<dbReference type="GO" id="GO:0008146">
    <property type="term" value="F:sulfotransferase activity"/>
    <property type="evidence" value="ECO:0007669"/>
    <property type="project" value="InterPro"/>
</dbReference>
<gene>
    <name evidence="5" type="ORF">GGQ59_002556</name>
</gene>
<dbReference type="InterPro" id="IPR000863">
    <property type="entry name" value="Sulfotransferase_dom"/>
</dbReference>
<keyword evidence="2" id="KW-0325">Glycoprotein</keyword>
<reference evidence="5 6" key="1">
    <citation type="submission" date="2020-08" db="EMBL/GenBank/DDBJ databases">
        <title>Genomic Encyclopedia of Type Strains, Phase IV (KMG-IV): sequencing the most valuable type-strain genomes for metagenomic binning, comparative biology and taxonomic classification.</title>
        <authorList>
            <person name="Goeker M."/>
        </authorList>
    </citation>
    <scope>NUCLEOTIDE SEQUENCE [LARGE SCALE GENOMIC DNA]</scope>
    <source>
        <strain evidence="5 6">DSM 102850</strain>
    </source>
</reference>
<feature type="region of interest" description="Disordered" evidence="3">
    <location>
        <begin position="323"/>
        <end position="350"/>
    </location>
</feature>
<keyword evidence="6" id="KW-1185">Reference proteome</keyword>